<accession>A0AAN6S413</accession>
<evidence type="ECO:0000256" key="1">
    <source>
        <dbReference type="SAM" id="MobiDB-lite"/>
    </source>
</evidence>
<feature type="region of interest" description="Disordered" evidence="1">
    <location>
        <begin position="58"/>
        <end position="79"/>
    </location>
</feature>
<sequence length="200" mass="22089">MVVYLIAKRQMMTSSGSATGREPTIAMVTVILLSLPMCLLAGTGEDLVMTMLIATTPPRDRSSPTATHPKGLRSGHLRSLHHLPPTRGAVSWASLLCWWLVRPPATCWELIGREALMLNSEDDAVGQMIEGQKRSVSVEIIGLRCKDYHYWRMPISPPFAKTQSSHCAYYHFQHVHCEPTSSALLVLIVSGAGQHPQAYN</sequence>
<comment type="caution">
    <text evidence="2">The sequence shown here is derived from an EMBL/GenBank/DDBJ whole genome shotgun (WGS) entry which is preliminary data.</text>
</comment>
<evidence type="ECO:0000313" key="2">
    <source>
        <dbReference type="EMBL" id="KAK3939198.1"/>
    </source>
</evidence>
<organism evidence="2 3">
    <name type="scientific">Diplogelasinospora grovesii</name>
    <dbReference type="NCBI Taxonomy" id="303347"/>
    <lineage>
        <taxon>Eukaryota</taxon>
        <taxon>Fungi</taxon>
        <taxon>Dikarya</taxon>
        <taxon>Ascomycota</taxon>
        <taxon>Pezizomycotina</taxon>
        <taxon>Sordariomycetes</taxon>
        <taxon>Sordariomycetidae</taxon>
        <taxon>Sordariales</taxon>
        <taxon>Diplogelasinosporaceae</taxon>
        <taxon>Diplogelasinospora</taxon>
    </lineage>
</organism>
<protein>
    <submittedName>
        <fullName evidence="2">Uncharacterized protein</fullName>
    </submittedName>
</protein>
<dbReference type="AlphaFoldDB" id="A0AAN6S413"/>
<reference evidence="3" key="1">
    <citation type="journal article" date="2023" name="Mol. Phylogenet. Evol.">
        <title>Genome-scale phylogeny and comparative genomics of the fungal order Sordariales.</title>
        <authorList>
            <person name="Hensen N."/>
            <person name="Bonometti L."/>
            <person name="Westerberg I."/>
            <person name="Brannstrom I.O."/>
            <person name="Guillou S."/>
            <person name="Cros-Aarteil S."/>
            <person name="Calhoun S."/>
            <person name="Haridas S."/>
            <person name="Kuo A."/>
            <person name="Mondo S."/>
            <person name="Pangilinan J."/>
            <person name="Riley R."/>
            <person name="LaButti K."/>
            <person name="Andreopoulos B."/>
            <person name="Lipzen A."/>
            <person name="Chen C."/>
            <person name="Yan M."/>
            <person name="Daum C."/>
            <person name="Ng V."/>
            <person name="Clum A."/>
            <person name="Steindorff A."/>
            <person name="Ohm R.A."/>
            <person name="Martin F."/>
            <person name="Silar P."/>
            <person name="Natvig D.O."/>
            <person name="Lalanne C."/>
            <person name="Gautier V."/>
            <person name="Ament-Velasquez S.L."/>
            <person name="Kruys A."/>
            <person name="Hutchinson M.I."/>
            <person name="Powell A.J."/>
            <person name="Barry K."/>
            <person name="Miller A.N."/>
            <person name="Grigoriev I.V."/>
            <person name="Debuchy R."/>
            <person name="Gladieux P."/>
            <person name="Hiltunen Thoren M."/>
            <person name="Johannesson H."/>
        </authorList>
    </citation>
    <scope>NUCLEOTIDE SEQUENCE [LARGE SCALE GENOMIC DNA]</scope>
    <source>
        <strain evidence="3">CBS 340.73</strain>
    </source>
</reference>
<keyword evidence="3" id="KW-1185">Reference proteome</keyword>
<gene>
    <name evidence="2" type="ORF">QBC46DRAFT_388447</name>
</gene>
<name>A0AAN6S413_9PEZI</name>
<dbReference type="Proteomes" id="UP001303473">
    <property type="component" value="Unassembled WGS sequence"/>
</dbReference>
<feature type="compositionally biased region" description="Basic residues" evidence="1">
    <location>
        <begin position="70"/>
        <end position="79"/>
    </location>
</feature>
<dbReference type="EMBL" id="MU853815">
    <property type="protein sequence ID" value="KAK3939198.1"/>
    <property type="molecule type" value="Genomic_DNA"/>
</dbReference>
<proteinExistence type="predicted"/>
<evidence type="ECO:0000313" key="3">
    <source>
        <dbReference type="Proteomes" id="UP001303473"/>
    </source>
</evidence>